<feature type="domain" description="YdbS-like PH" evidence="2">
    <location>
        <begin position="410"/>
        <end position="484"/>
    </location>
</feature>
<protein>
    <recommendedName>
        <fullName evidence="2">YdbS-like PH domain-containing protein</fullName>
    </recommendedName>
</protein>
<feature type="transmembrane region" description="Helical" evidence="1">
    <location>
        <begin position="220"/>
        <end position="249"/>
    </location>
</feature>
<name>A0A917F1C9_9MICO</name>
<keyword evidence="1" id="KW-0812">Transmembrane</keyword>
<feature type="transmembrane region" description="Helical" evidence="1">
    <location>
        <begin position="360"/>
        <end position="377"/>
    </location>
</feature>
<dbReference type="Pfam" id="PF03703">
    <property type="entry name" value="bPH_2"/>
    <property type="match status" value="2"/>
</dbReference>
<sequence>MLLLTPVRTLGSFAVPLVLAVLGVRRGRDEDPWWLLVVVAGAALAVVFGVVSWAVTRYRFTDEQVQLRSGVLSRRVTTAPLDRVRSVDIEAPPLHRVLGLAKVKVGTGVDATRLELDGVSAAQATDLRTYLLARSRVAGGDGEGAPAPVDAPGRGGTSYLGPAQPETELARIDWGWLRYAPFSLSSLVVVAGVFGVLAQFGDELPIDQIDVAQDAWRWVVAQALLALVGAVVLVVVVGWVVVSTVTYVLTWWNLRVVREGRGNLRITRGLLTTHSQTVERAKVRGALMGEPFLLRLVRGAELSAIATGVGTGGRTRVLPPAPRSVVVQVGHELLEEHGPLTMAMVGHGPRARRRIHVRHQWGTLLVTGALAVPTYLLQDLWVLGRLPDWGPPGLLVVLGLVNALVAESAWRNLGHGLTDRHLVVQTGTFMRTREVLERAGIIGWRIEQGFFQRRLGLADLMATTAAGSEVLTAPDIPLDLAVQLAGRATPGMLDDFLV</sequence>
<dbReference type="InterPro" id="IPR005182">
    <property type="entry name" value="YdbS-like_PH"/>
</dbReference>
<reference evidence="3" key="2">
    <citation type="submission" date="2020-09" db="EMBL/GenBank/DDBJ databases">
        <authorList>
            <person name="Sun Q."/>
            <person name="Zhou Y."/>
        </authorList>
    </citation>
    <scope>NUCLEOTIDE SEQUENCE</scope>
    <source>
        <strain evidence="3">CGMCC 1.12160</strain>
    </source>
</reference>
<feature type="transmembrane region" description="Helical" evidence="1">
    <location>
        <begin position="389"/>
        <end position="410"/>
    </location>
</feature>
<dbReference type="PIRSF" id="PIRSF026631">
    <property type="entry name" value="UCP026631"/>
    <property type="match status" value="1"/>
</dbReference>
<feature type="transmembrane region" description="Helical" evidence="1">
    <location>
        <begin position="33"/>
        <end position="55"/>
    </location>
</feature>
<accession>A0A917F1C9</accession>
<keyword evidence="1" id="KW-0472">Membrane</keyword>
<gene>
    <name evidence="3" type="ORF">GCM10011366_02720</name>
</gene>
<dbReference type="InterPro" id="IPR014529">
    <property type="entry name" value="UCP026631"/>
</dbReference>
<reference evidence="3" key="1">
    <citation type="journal article" date="2014" name="Int. J. Syst. Evol. Microbiol.">
        <title>Complete genome sequence of Corynebacterium casei LMG S-19264T (=DSM 44701T), isolated from a smear-ripened cheese.</title>
        <authorList>
            <consortium name="US DOE Joint Genome Institute (JGI-PGF)"/>
            <person name="Walter F."/>
            <person name="Albersmeier A."/>
            <person name="Kalinowski J."/>
            <person name="Ruckert C."/>
        </authorList>
    </citation>
    <scope>NUCLEOTIDE SEQUENCE</scope>
    <source>
        <strain evidence="3">CGMCC 1.12160</strain>
    </source>
</reference>
<dbReference type="Proteomes" id="UP000605670">
    <property type="component" value="Unassembled WGS sequence"/>
</dbReference>
<organism evidence="3 4">
    <name type="scientific">Ornithinimicrobium tianjinense</name>
    <dbReference type="NCBI Taxonomy" id="1195761"/>
    <lineage>
        <taxon>Bacteria</taxon>
        <taxon>Bacillati</taxon>
        <taxon>Actinomycetota</taxon>
        <taxon>Actinomycetes</taxon>
        <taxon>Micrococcales</taxon>
        <taxon>Ornithinimicrobiaceae</taxon>
        <taxon>Ornithinimicrobium</taxon>
    </lineage>
</organism>
<evidence type="ECO:0000313" key="4">
    <source>
        <dbReference type="Proteomes" id="UP000605670"/>
    </source>
</evidence>
<evidence type="ECO:0000313" key="3">
    <source>
        <dbReference type="EMBL" id="GGF38597.1"/>
    </source>
</evidence>
<dbReference type="EMBL" id="BMEM01000001">
    <property type="protein sequence ID" value="GGF38597.1"/>
    <property type="molecule type" value="Genomic_DNA"/>
</dbReference>
<evidence type="ECO:0000259" key="2">
    <source>
        <dbReference type="Pfam" id="PF03703"/>
    </source>
</evidence>
<keyword evidence="1" id="KW-1133">Transmembrane helix</keyword>
<dbReference type="RefSeq" id="WP_377536480.1">
    <property type="nucleotide sequence ID" value="NZ_JBHSUJ010000004.1"/>
</dbReference>
<dbReference type="AlphaFoldDB" id="A0A917F1C9"/>
<keyword evidence="4" id="KW-1185">Reference proteome</keyword>
<proteinExistence type="predicted"/>
<feature type="transmembrane region" description="Helical" evidence="1">
    <location>
        <begin position="179"/>
        <end position="200"/>
    </location>
</feature>
<evidence type="ECO:0000256" key="1">
    <source>
        <dbReference type="SAM" id="Phobius"/>
    </source>
</evidence>
<dbReference type="PANTHER" id="PTHR34473:SF2">
    <property type="entry name" value="UPF0699 TRANSMEMBRANE PROTEIN YDBT"/>
    <property type="match status" value="1"/>
</dbReference>
<dbReference type="PANTHER" id="PTHR34473">
    <property type="entry name" value="UPF0699 TRANSMEMBRANE PROTEIN YDBS"/>
    <property type="match status" value="1"/>
</dbReference>
<feature type="domain" description="YdbS-like PH" evidence="2">
    <location>
        <begin position="53"/>
        <end position="131"/>
    </location>
</feature>
<comment type="caution">
    <text evidence="3">The sequence shown here is derived from an EMBL/GenBank/DDBJ whole genome shotgun (WGS) entry which is preliminary data.</text>
</comment>